<feature type="compositionally biased region" description="Low complexity" evidence="6">
    <location>
        <begin position="78"/>
        <end position="87"/>
    </location>
</feature>
<dbReference type="PANTHER" id="PTHR31845">
    <property type="entry name" value="FINGER DOMAIN PROTEIN, PUTATIVE-RELATED"/>
    <property type="match status" value="1"/>
</dbReference>
<dbReference type="GO" id="GO:0000976">
    <property type="term" value="F:transcription cis-regulatory region binding"/>
    <property type="evidence" value="ECO:0007669"/>
    <property type="project" value="TreeGrafter"/>
</dbReference>
<keyword evidence="2" id="KW-0805">Transcription regulation</keyword>
<feature type="domain" description="Zn(2)-C6 fungal-type" evidence="7">
    <location>
        <begin position="10"/>
        <end position="44"/>
    </location>
</feature>
<dbReference type="STRING" id="1442369.A0A0D2JIZ5"/>
<dbReference type="InterPro" id="IPR001138">
    <property type="entry name" value="Zn2Cys6_DnaBD"/>
</dbReference>
<dbReference type="InterPro" id="IPR051089">
    <property type="entry name" value="prtT"/>
</dbReference>
<keyword evidence="5" id="KW-0539">Nucleus</keyword>
<sequence length="667" mass="74815">MPEFERRHPACRECREKKLRCVPNQDNEDNSCDRCVRLGKNCEIPEVKRRQRKARLRGRVDQLESSYSEILSLLKRNANSSPNETSGPGSGGPPSIIDIQSQTASTKIQSLPTNASGISNLSLEECESLLSHYRRMSQSFFPYVIVPETCQAASVIQERPMLAQAIFIVTTWRNPIVQSPLQAQFLKELGERYFIKSERSLDLLQGLIVYFGWCHWYATPFAYQAFRHGSLVASLAVELGITQRPMSITQHDIIVNAGAGPPPTNEAMSSKFWCYEARRALAGAYIISIFCYYTFRKLSPLTYTQYIDDCAASLAADPQYASDATIIHQVRSFHIAEQTTDVFDQDSKEKFGDLNDEKVQILVKTLAKNLDDWRAALPVGTSENENARHQQWYFAGRAYIHEVGLYGLLQGQTPSVTRISIIYECFVSAMKYLSEVLELTLDDMADWTSLDWRALNFCIMLCTKSSIILDATTFGSGGAGPEASQRAAWLYKCLDTLCMRTRELRRLVTTCHNPVNNNTASDASGGVSNGGAGVPQSGDSRDRDRDHWHFFKRLATDWAHVKICHQNCTQKRLSITNTNTSSFLGPTTNATANTTSQQHAPTTGVGNMLPGLHQSFTQEQQTSLEAFNRFDMDPINDLFWVGLTDSDTLNMINMNMSTGSMNSIFQM</sequence>
<dbReference type="GeneID" id="25288535"/>
<keyword evidence="4" id="KW-0804">Transcription</keyword>
<organism evidence="8 9">
    <name type="scientific">Rhinocladiella mackenziei CBS 650.93</name>
    <dbReference type="NCBI Taxonomy" id="1442369"/>
    <lineage>
        <taxon>Eukaryota</taxon>
        <taxon>Fungi</taxon>
        <taxon>Dikarya</taxon>
        <taxon>Ascomycota</taxon>
        <taxon>Pezizomycotina</taxon>
        <taxon>Eurotiomycetes</taxon>
        <taxon>Chaetothyriomycetidae</taxon>
        <taxon>Chaetothyriales</taxon>
        <taxon>Herpotrichiellaceae</taxon>
        <taxon>Rhinocladiella</taxon>
    </lineage>
</organism>
<evidence type="ECO:0000256" key="3">
    <source>
        <dbReference type="ARBA" id="ARBA00023125"/>
    </source>
</evidence>
<dbReference type="Gene3D" id="4.10.240.10">
    <property type="entry name" value="Zn(2)-C6 fungal-type DNA-binding domain"/>
    <property type="match status" value="1"/>
</dbReference>
<dbReference type="HOGENOM" id="CLU_006524_13_0_1"/>
<dbReference type="RefSeq" id="XP_013276521.1">
    <property type="nucleotide sequence ID" value="XM_013421067.1"/>
</dbReference>
<dbReference type="Proteomes" id="UP000053617">
    <property type="component" value="Unassembled WGS sequence"/>
</dbReference>
<evidence type="ECO:0000256" key="5">
    <source>
        <dbReference type="ARBA" id="ARBA00023242"/>
    </source>
</evidence>
<reference evidence="8 9" key="1">
    <citation type="submission" date="2015-01" db="EMBL/GenBank/DDBJ databases">
        <title>The Genome Sequence of Rhinocladiella mackenzie CBS 650.93.</title>
        <authorList>
            <consortium name="The Broad Institute Genomics Platform"/>
            <person name="Cuomo C."/>
            <person name="de Hoog S."/>
            <person name="Gorbushina A."/>
            <person name="Stielow B."/>
            <person name="Teixiera M."/>
            <person name="Abouelleil A."/>
            <person name="Chapman S.B."/>
            <person name="Priest M."/>
            <person name="Young S.K."/>
            <person name="Wortman J."/>
            <person name="Nusbaum C."/>
            <person name="Birren B."/>
        </authorList>
    </citation>
    <scope>NUCLEOTIDE SEQUENCE [LARGE SCALE GENOMIC DNA]</scope>
    <source>
        <strain evidence="8 9">CBS 650.93</strain>
    </source>
</reference>
<dbReference type="GO" id="GO:0000981">
    <property type="term" value="F:DNA-binding transcription factor activity, RNA polymerase II-specific"/>
    <property type="evidence" value="ECO:0007669"/>
    <property type="project" value="InterPro"/>
</dbReference>
<dbReference type="CDD" id="cd12148">
    <property type="entry name" value="fungal_TF_MHR"/>
    <property type="match status" value="1"/>
</dbReference>
<dbReference type="InterPro" id="IPR036864">
    <property type="entry name" value="Zn2-C6_fun-type_DNA-bd_sf"/>
</dbReference>
<dbReference type="OrthoDB" id="5226580at2759"/>
<feature type="region of interest" description="Disordered" evidence="6">
    <location>
        <begin position="518"/>
        <end position="542"/>
    </location>
</feature>
<dbReference type="PANTHER" id="PTHR31845:SF10">
    <property type="entry name" value="ZN(II)2CYS6 TRANSCRIPTION FACTOR (EUROFUNG)"/>
    <property type="match status" value="1"/>
</dbReference>
<keyword evidence="9" id="KW-1185">Reference proteome</keyword>
<dbReference type="GO" id="GO:0005634">
    <property type="term" value="C:nucleus"/>
    <property type="evidence" value="ECO:0007669"/>
    <property type="project" value="UniProtKB-SubCell"/>
</dbReference>
<protein>
    <submittedName>
        <fullName evidence="8">Rhinocladiella mackenziei CBS 650.93 unplaced genomic scaffold supercont1.1, whole genome shotgun sequence</fullName>
    </submittedName>
</protein>
<dbReference type="AlphaFoldDB" id="A0A0D2JIZ5"/>
<evidence type="ECO:0000313" key="9">
    <source>
        <dbReference type="Proteomes" id="UP000053617"/>
    </source>
</evidence>
<gene>
    <name evidence="8" type="ORF">Z518_00464</name>
</gene>
<name>A0A0D2JIZ5_9EURO</name>
<dbReference type="SMART" id="SM00066">
    <property type="entry name" value="GAL4"/>
    <property type="match status" value="1"/>
</dbReference>
<evidence type="ECO:0000256" key="1">
    <source>
        <dbReference type="ARBA" id="ARBA00004123"/>
    </source>
</evidence>
<dbReference type="PROSITE" id="PS50048">
    <property type="entry name" value="ZN2_CY6_FUNGAL_2"/>
    <property type="match status" value="1"/>
</dbReference>
<evidence type="ECO:0000256" key="2">
    <source>
        <dbReference type="ARBA" id="ARBA00023015"/>
    </source>
</evidence>
<keyword evidence="3" id="KW-0238">DNA-binding</keyword>
<evidence type="ECO:0000313" key="8">
    <source>
        <dbReference type="EMBL" id="KIX09385.1"/>
    </source>
</evidence>
<dbReference type="EMBL" id="KN847475">
    <property type="protein sequence ID" value="KIX09385.1"/>
    <property type="molecule type" value="Genomic_DNA"/>
</dbReference>
<dbReference type="PROSITE" id="PS00463">
    <property type="entry name" value="ZN2_CY6_FUNGAL_1"/>
    <property type="match status" value="1"/>
</dbReference>
<feature type="region of interest" description="Disordered" evidence="6">
    <location>
        <begin position="78"/>
        <end position="98"/>
    </location>
</feature>
<dbReference type="SUPFAM" id="SSF57701">
    <property type="entry name" value="Zn2/Cys6 DNA-binding domain"/>
    <property type="match status" value="1"/>
</dbReference>
<dbReference type="VEuPathDB" id="FungiDB:Z518_00464"/>
<accession>A0A0D2JIZ5</accession>
<evidence type="ECO:0000256" key="4">
    <source>
        <dbReference type="ARBA" id="ARBA00023163"/>
    </source>
</evidence>
<dbReference type="GO" id="GO:0008270">
    <property type="term" value="F:zinc ion binding"/>
    <property type="evidence" value="ECO:0007669"/>
    <property type="project" value="InterPro"/>
</dbReference>
<comment type="subcellular location">
    <subcellularLocation>
        <location evidence="1">Nucleus</location>
    </subcellularLocation>
</comment>
<evidence type="ECO:0000256" key="6">
    <source>
        <dbReference type="SAM" id="MobiDB-lite"/>
    </source>
</evidence>
<evidence type="ECO:0000259" key="7">
    <source>
        <dbReference type="PROSITE" id="PS50048"/>
    </source>
</evidence>
<dbReference type="CDD" id="cd00067">
    <property type="entry name" value="GAL4"/>
    <property type="match status" value="1"/>
</dbReference>
<proteinExistence type="predicted"/>